<feature type="domain" description="F-box" evidence="6">
    <location>
        <begin position="130"/>
        <end position="176"/>
    </location>
</feature>
<feature type="repeat" description="WD" evidence="4">
    <location>
        <begin position="411"/>
        <end position="454"/>
    </location>
</feature>
<feature type="repeat" description="WD" evidence="4">
    <location>
        <begin position="371"/>
        <end position="410"/>
    </location>
</feature>
<dbReference type="InterPro" id="IPR020472">
    <property type="entry name" value="WD40_PAC1"/>
</dbReference>
<dbReference type="PROSITE" id="PS50294">
    <property type="entry name" value="WD_REPEATS_REGION"/>
    <property type="match status" value="3"/>
</dbReference>
<feature type="region of interest" description="Disordered" evidence="5">
    <location>
        <begin position="717"/>
        <end position="788"/>
    </location>
</feature>
<dbReference type="InterPro" id="IPR015943">
    <property type="entry name" value="WD40/YVTN_repeat-like_dom_sf"/>
</dbReference>
<feature type="repeat" description="WD" evidence="4">
    <location>
        <begin position="531"/>
        <end position="570"/>
    </location>
</feature>
<dbReference type="PANTHER" id="PTHR19848:SF8">
    <property type="entry name" value="F-BOX AND WD REPEAT DOMAIN CONTAINING 7"/>
    <property type="match status" value="1"/>
</dbReference>
<evidence type="ECO:0000313" key="7">
    <source>
        <dbReference type="EMBL" id="AAT94285.1"/>
    </source>
</evidence>
<sequence length="1010" mass="111481">MAGFPPRNQQHIQPDEGYSEDPLNPQANSSCLKSRDASPCAHPSSRQASDIPPWLIQHISGLSMENKTGWPSFSPVSCFFVSVFIQIIQKRIQLTCCAYLLELAMALLNDLPTSVISQIVETQLYPRLYIDFVRYLPAEICLKILGYLDPISLINVARACRVWYELAMDRKLWQHLYYMEGFKALMDEIHAAEEKMNQTPIPTPSHLEQYRPEEDGHVHKRRAIAKASPPMLPADEDTKVLPADEPCDIDMAGSSIFGGGGGGGGCGASRSRMSEHGEVSGRARRVDKGKGRAMSPPPQQSATTRYRDSMSHRTSILPGTLQKTTLWWWDANDRRYKIDWKYLYTMRRRLEANWEHGKYTNFQLPHPNYPEEGHRECIYSIQYNPQFLVSGSRDLTIKVWDMKSRRCLRTLKGHRRSVLCLQFDSSPDEDIIVSGSSDSDVIIWRFSTGEIIEVLRHAHQESVLNVKFDKRILVTCSKDKTIKVFNRRPLRHGDLGYPFDQVGTTVNVGYDIPPSIEDAPVIPPWTMIGTLVGHSAAVNAVQIHEREIVSASGDRYIKVWDWPTQDVQRTIIGHHKGIACVQYDGRRIVSGSSDNEVKIFDCQTGLEVTTLKGHTALVRTVQAGFGDHPYSVEEDLIKAKEVDQAYYKAVEAGEIDENDNPRTRRKTNAGSSRPQDVCATGAKLPPGGGGGRFGRIVSGSYDTTIIIWRRDSEGVWRPQHHLRHEQAAEAASRRDDGPPDVPGRIPLHPSMRSGLAAASMPAPINPHTTAGSSRTASAPPGPLAGRAPETVDPAILLEYEQMVHGAVQSGPTAFRNLLQARPEIISLRHMVDRALNRQSDPNLRAQLRTAWTGAHIQNQWNHGRARSNQENAMAANAAVAAGSSNGVIGTGTATATATAAAAALAAGAAAGQPVISQASLSQVPVPVAPADAVTAAPAQQPQLPPMAGGRHHPHIPPVAPAEENAPRVFKLQYDARRIICCSQTSYIVGWDFCNGDKELEEASRFFDTVQ</sequence>
<dbReference type="InterPro" id="IPR036047">
    <property type="entry name" value="F-box-like_dom_sf"/>
</dbReference>
<dbReference type="PANTHER" id="PTHR19848">
    <property type="entry name" value="WD40 REPEAT PROTEIN"/>
    <property type="match status" value="1"/>
</dbReference>
<feature type="repeat" description="WD" evidence="4">
    <location>
        <begin position="571"/>
        <end position="610"/>
    </location>
</feature>
<organism evidence="7">
    <name type="scientific">Neurospora crassa</name>
    <dbReference type="NCBI Taxonomy" id="5141"/>
    <lineage>
        <taxon>Eukaryota</taxon>
        <taxon>Fungi</taxon>
        <taxon>Dikarya</taxon>
        <taxon>Ascomycota</taxon>
        <taxon>Pezizomycotina</taxon>
        <taxon>Sordariomycetes</taxon>
        <taxon>Sordariomycetidae</taxon>
        <taxon>Sordariales</taxon>
        <taxon>Sordariaceae</taxon>
        <taxon>Neurospora</taxon>
    </lineage>
</organism>
<feature type="region of interest" description="Disordered" evidence="5">
    <location>
        <begin position="260"/>
        <end position="311"/>
    </location>
</feature>
<dbReference type="PROSITE" id="PS00678">
    <property type="entry name" value="WD_REPEATS_1"/>
    <property type="match status" value="1"/>
</dbReference>
<dbReference type="PROSITE" id="PS50082">
    <property type="entry name" value="WD_REPEATS_2"/>
    <property type="match status" value="4"/>
</dbReference>
<reference evidence="7" key="2">
    <citation type="submission" date="2004-07" db="EMBL/GenBank/DDBJ databases">
        <authorList>
            <person name="He Q."/>
            <person name="Cheng P."/>
            <person name="Yang Y."/>
            <person name="Yu H."/>
            <person name="Liu Y."/>
        </authorList>
    </citation>
    <scope>NUCLEOTIDE SEQUENCE</scope>
</reference>
<dbReference type="Pfam" id="PF12937">
    <property type="entry name" value="F-box-like"/>
    <property type="match status" value="1"/>
</dbReference>
<dbReference type="InterPro" id="IPR001810">
    <property type="entry name" value="F-box_dom"/>
</dbReference>
<dbReference type="EMBL" id="AY685231">
    <property type="protein sequence ID" value="AAT94285.1"/>
    <property type="molecule type" value="mRNA"/>
</dbReference>
<dbReference type="InterPro" id="IPR019775">
    <property type="entry name" value="WD40_repeat_CS"/>
</dbReference>
<gene>
    <name evidence="7" type="primary">fwd-1</name>
</gene>
<dbReference type="AlphaFoldDB" id="Q68KF7"/>
<name>Q68KF7_NEUCS</name>
<protein>
    <submittedName>
        <fullName evidence="7">F-box/WD-40 repeat-containing protein</fullName>
    </submittedName>
</protein>
<dbReference type="PRINTS" id="PR00320">
    <property type="entry name" value="GPROTEINBRPT"/>
</dbReference>
<evidence type="ECO:0000256" key="2">
    <source>
        <dbReference type="ARBA" id="ARBA00022574"/>
    </source>
</evidence>
<accession>Q68KF7</accession>
<comment type="similarity">
    <text evidence="1">Belongs to the WD repeat MET30/SCONB/SCON-2 family.</text>
</comment>
<dbReference type="InterPro" id="IPR036322">
    <property type="entry name" value="WD40_repeat_dom_sf"/>
</dbReference>
<dbReference type="SUPFAM" id="SSF50978">
    <property type="entry name" value="WD40 repeat-like"/>
    <property type="match status" value="1"/>
</dbReference>
<feature type="region of interest" description="Disordered" evidence="5">
    <location>
        <begin position="653"/>
        <end position="692"/>
    </location>
</feature>
<dbReference type="CDD" id="cd00200">
    <property type="entry name" value="WD40"/>
    <property type="match status" value="1"/>
</dbReference>
<proteinExistence type="evidence at transcript level"/>
<dbReference type="SMART" id="SM00320">
    <property type="entry name" value="WD40"/>
    <property type="match status" value="6"/>
</dbReference>
<feature type="compositionally biased region" description="Polar residues" evidence="5">
    <location>
        <begin position="766"/>
        <end position="776"/>
    </location>
</feature>
<feature type="region of interest" description="Disordered" evidence="5">
    <location>
        <begin position="1"/>
        <end position="48"/>
    </location>
</feature>
<keyword evidence="2 4" id="KW-0853">WD repeat</keyword>
<dbReference type="VEuPathDB" id="FungiDB:NCU04540"/>
<dbReference type="SMART" id="SM00256">
    <property type="entry name" value="FBOX"/>
    <property type="match status" value="1"/>
</dbReference>
<evidence type="ECO:0000259" key="6">
    <source>
        <dbReference type="PROSITE" id="PS50181"/>
    </source>
</evidence>
<dbReference type="PROSITE" id="PS50181">
    <property type="entry name" value="FBOX"/>
    <property type="match status" value="1"/>
</dbReference>
<dbReference type="Gene3D" id="2.130.10.10">
    <property type="entry name" value="YVTN repeat-like/Quinoprotein amine dehydrogenase"/>
    <property type="match status" value="2"/>
</dbReference>
<dbReference type="Pfam" id="PF00400">
    <property type="entry name" value="WD40"/>
    <property type="match status" value="5"/>
</dbReference>
<feature type="compositionally biased region" description="Basic and acidic residues" evidence="5">
    <location>
        <begin position="272"/>
        <end position="290"/>
    </location>
</feature>
<evidence type="ECO:0000256" key="4">
    <source>
        <dbReference type="PROSITE-ProRule" id="PRU00221"/>
    </source>
</evidence>
<evidence type="ECO:0000256" key="5">
    <source>
        <dbReference type="SAM" id="MobiDB-lite"/>
    </source>
</evidence>
<reference evidence="7" key="1">
    <citation type="journal article" date="2003" name="EMBO J.">
        <title>FWD1-mediated degradation of FREQUENCY in Neurospora establishes a conserved mechanism for circadian clock regulation.</title>
        <authorList>
            <person name="He Q."/>
            <person name="Cheng P."/>
            <person name="Yang Y."/>
            <person name="He Q."/>
            <person name="Yu H."/>
            <person name="Liu Y."/>
        </authorList>
    </citation>
    <scope>NUCLEOTIDE SEQUENCE</scope>
</reference>
<keyword evidence="3" id="KW-0677">Repeat</keyword>
<dbReference type="InterPro" id="IPR001680">
    <property type="entry name" value="WD40_rpt"/>
</dbReference>
<feature type="compositionally biased region" description="Basic and acidic residues" evidence="5">
    <location>
        <begin position="724"/>
        <end position="737"/>
    </location>
</feature>
<dbReference type="Gene3D" id="1.20.1280.50">
    <property type="match status" value="1"/>
</dbReference>
<evidence type="ECO:0000256" key="3">
    <source>
        <dbReference type="ARBA" id="ARBA00022737"/>
    </source>
</evidence>
<dbReference type="SUPFAM" id="SSF81383">
    <property type="entry name" value="F-box domain"/>
    <property type="match status" value="1"/>
</dbReference>
<evidence type="ECO:0000256" key="1">
    <source>
        <dbReference type="ARBA" id="ARBA00007968"/>
    </source>
</evidence>